<reference evidence="2 3" key="1">
    <citation type="journal article" date="2023" name="Arcadia Sci">
        <title>De novo assembly of a long-read Amblyomma americanum tick genome.</title>
        <authorList>
            <person name="Chou S."/>
            <person name="Poskanzer K.E."/>
            <person name="Rollins M."/>
            <person name="Thuy-Boun P.S."/>
        </authorList>
    </citation>
    <scope>NUCLEOTIDE SEQUENCE [LARGE SCALE GENOMIC DNA]</scope>
    <source>
        <strain evidence="2">F_SG_1</strain>
        <tissue evidence="2">Salivary glands</tissue>
    </source>
</reference>
<keyword evidence="3" id="KW-1185">Reference proteome</keyword>
<feature type="region of interest" description="Disordered" evidence="1">
    <location>
        <begin position="1"/>
        <end position="58"/>
    </location>
</feature>
<evidence type="ECO:0000256" key="1">
    <source>
        <dbReference type="SAM" id="MobiDB-lite"/>
    </source>
</evidence>
<comment type="caution">
    <text evidence="2">The sequence shown here is derived from an EMBL/GenBank/DDBJ whole genome shotgun (WGS) entry which is preliminary data.</text>
</comment>
<proteinExistence type="predicted"/>
<accession>A0AAQ4D8A1</accession>
<dbReference type="Proteomes" id="UP001321473">
    <property type="component" value="Unassembled WGS sequence"/>
</dbReference>
<protein>
    <submittedName>
        <fullName evidence="2">Uncharacterized protein</fullName>
    </submittedName>
</protein>
<organism evidence="2 3">
    <name type="scientific">Amblyomma americanum</name>
    <name type="common">Lone star tick</name>
    <dbReference type="NCBI Taxonomy" id="6943"/>
    <lineage>
        <taxon>Eukaryota</taxon>
        <taxon>Metazoa</taxon>
        <taxon>Ecdysozoa</taxon>
        <taxon>Arthropoda</taxon>
        <taxon>Chelicerata</taxon>
        <taxon>Arachnida</taxon>
        <taxon>Acari</taxon>
        <taxon>Parasitiformes</taxon>
        <taxon>Ixodida</taxon>
        <taxon>Ixodoidea</taxon>
        <taxon>Ixodidae</taxon>
        <taxon>Amblyomminae</taxon>
        <taxon>Amblyomma</taxon>
    </lineage>
</organism>
<evidence type="ECO:0000313" key="3">
    <source>
        <dbReference type="Proteomes" id="UP001321473"/>
    </source>
</evidence>
<dbReference type="EMBL" id="JARKHS020033797">
    <property type="protein sequence ID" value="KAK8758691.1"/>
    <property type="molecule type" value="Genomic_DNA"/>
</dbReference>
<dbReference type="AlphaFoldDB" id="A0AAQ4D8A1"/>
<name>A0AAQ4D8A1_AMBAM</name>
<gene>
    <name evidence="2" type="ORF">V5799_003678</name>
</gene>
<sequence>MPRSSGGGMSEPRPNHVAATAATDDETPVRDMPPNDEDGDTEEHSSSTEEENLNRFQRKIKTEKVTSATRKPIILYLSAKQEESLD</sequence>
<evidence type="ECO:0000313" key="2">
    <source>
        <dbReference type="EMBL" id="KAK8758691.1"/>
    </source>
</evidence>